<dbReference type="OrthoDB" id="29773at2759"/>
<accession>A0A6A4K100</accession>
<evidence type="ECO:0008006" key="9">
    <source>
        <dbReference type="Google" id="ProtNLM"/>
    </source>
</evidence>
<evidence type="ECO:0000256" key="1">
    <source>
        <dbReference type="ARBA" id="ARBA00004141"/>
    </source>
</evidence>
<dbReference type="Pfam" id="PF06027">
    <property type="entry name" value="SLC35F"/>
    <property type="match status" value="1"/>
</dbReference>
<dbReference type="InterPro" id="IPR012404">
    <property type="entry name" value="UCP036436"/>
</dbReference>
<dbReference type="PANTHER" id="PTHR13146:SF0">
    <property type="entry name" value="SOLUTE CARRIER FAMILY 35 MEMBER F6"/>
    <property type="match status" value="1"/>
</dbReference>
<evidence type="ECO:0000313" key="8">
    <source>
        <dbReference type="Proteomes" id="UP000466442"/>
    </source>
</evidence>
<dbReference type="GO" id="GO:0022857">
    <property type="term" value="F:transmembrane transporter activity"/>
    <property type="evidence" value="ECO:0007669"/>
    <property type="project" value="InterPro"/>
</dbReference>
<dbReference type="PIRSF" id="PIRSF036436">
    <property type="entry name" value="UCP036436"/>
    <property type="match status" value="1"/>
</dbReference>
<proteinExistence type="inferred from homology"/>
<comment type="similarity">
    <text evidence="2">Belongs to the SLC35F solute transporter family.</text>
</comment>
<comment type="subcellular location">
    <subcellularLocation>
        <location evidence="1">Membrane</location>
        <topology evidence="1">Multi-pass membrane protein</topology>
    </subcellularLocation>
</comment>
<evidence type="ECO:0000256" key="4">
    <source>
        <dbReference type="ARBA" id="ARBA00022692"/>
    </source>
</evidence>
<evidence type="ECO:0000256" key="6">
    <source>
        <dbReference type="ARBA" id="ARBA00023136"/>
    </source>
</evidence>
<dbReference type="SUPFAM" id="SSF103481">
    <property type="entry name" value="Multidrug resistance efflux transporter EmrE"/>
    <property type="match status" value="1"/>
</dbReference>
<reference evidence="7" key="1">
    <citation type="journal article" date="2021" name="Mol. Ecol. Resour.">
        <title>Apolygus lucorum genome provides insights into omnivorousness and mesophyll feeding.</title>
        <authorList>
            <person name="Liu Y."/>
            <person name="Liu H."/>
            <person name="Wang H."/>
            <person name="Huang T."/>
            <person name="Liu B."/>
            <person name="Yang B."/>
            <person name="Yin L."/>
            <person name="Li B."/>
            <person name="Zhang Y."/>
            <person name="Zhang S."/>
            <person name="Jiang F."/>
            <person name="Zhang X."/>
            <person name="Ren Y."/>
            <person name="Wang B."/>
            <person name="Wang S."/>
            <person name="Lu Y."/>
            <person name="Wu K."/>
            <person name="Fan W."/>
            <person name="Wang G."/>
        </authorList>
    </citation>
    <scope>NUCLEOTIDE SEQUENCE</scope>
    <source>
        <strain evidence="7">12Hb</strain>
    </source>
</reference>
<gene>
    <name evidence="7" type="ORF">GE061_016217</name>
</gene>
<organism evidence="7 8">
    <name type="scientific">Apolygus lucorum</name>
    <name type="common">Small green plant bug</name>
    <name type="synonym">Lygocoris lucorum</name>
    <dbReference type="NCBI Taxonomy" id="248454"/>
    <lineage>
        <taxon>Eukaryota</taxon>
        <taxon>Metazoa</taxon>
        <taxon>Ecdysozoa</taxon>
        <taxon>Arthropoda</taxon>
        <taxon>Hexapoda</taxon>
        <taxon>Insecta</taxon>
        <taxon>Pterygota</taxon>
        <taxon>Neoptera</taxon>
        <taxon>Paraneoptera</taxon>
        <taxon>Hemiptera</taxon>
        <taxon>Heteroptera</taxon>
        <taxon>Panheteroptera</taxon>
        <taxon>Cimicomorpha</taxon>
        <taxon>Miridae</taxon>
        <taxon>Mirini</taxon>
        <taxon>Apolygus</taxon>
    </lineage>
</organism>
<keyword evidence="5" id="KW-1133">Transmembrane helix</keyword>
<protein>
    <recommendedName>
        <fullName evidence="9">Sugar phosphate transporter domain-containing protein</fullName>
    </recommendedName>
</protein>
<comment type="caution">
    <text evidence="7">The sequence shown here is derived from an EMBL/GenBank/DDBJ whole genome shotgun (WGS) entry which is preliminary data.</text>
</comment>
<evidence type="ECO:0000256" key="2">
    <source>
        <dbReference type="ARBA" id="ARBA00007863"/>
    </source>
</evidence>
<dbReference type="InterPro" id="IPR037185">
    <property type="entry name" value="EmrE-like"/>
</dbReference>
<evidence type="ECO:0000256" key="5">
    <source>
        <dbReference type="ARBA" id="ARBA00022989"/>
    </source>
</evidence>
<keyword evidence="4" id="KW-0812">Transmembrane</keyword>
<dbReference type="AlphaFoldDB" id="A0A6A4K100"/>
<dbReference type="Proteomes" id="UP000466442">
    <property type="component" value="Unassembled WGS sequence"/>
</dbReference>
<keyword evidence="3" id="KW-0813">Transport</keyword>
<dbReference type="InterPro" id="IPR009262">
    <property type="entry name" value="SLC35_F1/F2/F6"/>
</dbReference>
<keyword evidence="8" id="KW-1185">Reference proteome</keyword>
<dbReference type="PANTHER" id="PTHR13146">
    <property type="match status" value="1"/>
</dbReference>
<name>A0A6A4K100_APOLU</name>
<keyword evidence="6" id="KW-0472">Membrane</keyword>
<evidence type="ECO:0000313" key="7">
    <source>
        <dbReference type="EMBL" id="KAF6207769.1"/>
    </source>
</evidence>
<dbReference type="EMBL" id="WIXP02000007">
    <property type="protein sequence ID" value="KAF6207769.1"/>
    <property type="molecule type" value="Genomic_DNA"/>
</dbReference>
<sequence length="368" mass="40854">MAWTAYQVSLAVLMVVTGSLNTLTTTWADKIFSKGSDGQERLFNHPFVQSACMFLGEFLCLVVFKIMYSVYSKRMDGTLETNAITAGSQDFSPFILLPAAMCDMIGTSLMYVGLNLTNPSSFQMLRGAVIVFVALLSMAFLRRQIVLRMWCGIFFVIVGLGVVGYSDFAASNHDSSNEITGDLIIVGAQVITATQMVYEEKYVNTKNIPPLQAVGWEGFFGLIVTLLMLIPFYFIHVPTPFQNNPRGVLEDLPEAFIQVGHNLLLLVPLLGTIVSIAFFNFAGISVTKELSATTRMVLDSVRTLVVWGASLSFHWMTFHALQIPGFLLLILGMCLYNNLVPAPRTLVRCCDRRTDEILIVTEESPERH</sequence>
<dbReference type="GO" id="GO:0016020">
    <property type="term" value="C:membrane"/>
    <property type="evidence" value="ECO:0007669"/>
    <property type="project" value="UniProtKB-SubCell"/>
</dbReference>
<evidence type="ECO:0000256" key="3">
    <source>
        <dbReference type="ARBA" id="ARBA00022448"/>
    </source>
</evidence>